<dbReference type="MEROPS" id="S12.003"/>
<dbReference type="InterPro" id="IPR001466">
    <property type="entry name" value="Beta-lactam-related"/>
</dbReference>
<dbReference type="EMBL" id="HE804045">
    <property type="protein sequence ID" value="CCH30812.1"/>
    <property type="molecule type" value="Genomic_DNA"/>
</dbReference>
<dbReference type="Proteomes" id="UP000006281">
    <property type="component" value="Chromosome"/>
</dbReference>
<dbReference type="InterPro" id="IPR012338">
    <property type="entry name" value="Beta-lactam/transpept-like"/>
</dbReference>
<dbReference type="HOGENOM" id="CLU_020027_2_3_11"/>
<evidence type="ECO:0000313" key="2">
    <source>
        <dbReference type="EMBL" id="CCH30812.1"/>
    </source>
</evidence>
<evidence type="ECO:0000313" key="3">
    <source>
        <dbReference type="Proteomes" id="UP000006281"/>
    </source>
</evidence>
<evidence type="ECO:0000259" key="1">
    <source>
        <dbReference type="Pfam" id="PF00144"/>
    </source>
</evidence>
<dbReference type="PANTHER" id="PTHR46825:SF7">
    <property type="entry name" value="D-ALANYL-D-ALANINE CARBOXYPEPTIDASE"/>
    <property type="match status" value="1"/>
</dbReference>
<accession>K0JZT0</accession>
<dbReference type="Gene3D" id="3.40.710.10">
    <property type="entry name" value="DD-peptidase/beta-lactamase superfamily"/>
    <property type="match status" value="1"/>
</dbReference>
<sequence>MPALPEVGRPRDFDRAPPSLAFSARQECLYRGGTSVVSNKSRTGAAVVAGALLAGLVGTAAAGSAQAAPAREPLRQAVGELVTTGIAGVQLRVHDRRGGWTGNAGVRELGESAEPSTTGRFRAGSTTKAFTATVVLQLVGEGRVELDEPVARHLPRYGLDRRITVRMLLQHTTGLFNYTGSPRADGTIEAGIPLFGKQWAGDRFRTYRSDELVRFALTKPALFPPGEEFSYSNTNYLLAGLLIEKVTGTSYASQVERRILKPLGLRDTSLPGTRTEIPGRTAHGYHSYQDGGRLTTVDVTRQNPSWAGPAGEIISTTADLDRFLGALLGGRLLPPRLLAEMRTTRTTSGNDGYGLGLEVHEFAPGCFGVGHTGGVQGFTTYMYSTLDGAKRVAMSENHGRYDFVDPTANQKIRDAEYKVVAAALCG</sequence>
<dbReference type="PANTHER" id="PTHR46825">
    <property type="entry name" value="D-ALANYL-D-ALANINE-CARBOXYPEPTIDASE/ENDOPEPTIDASE AMPH"/>
    <property type="match status" value="1"/>
</dbReference>
<dbReference type="eggNOG" id="COG1680">
    <property type="taxonomic scope" value="Bacteria"/>
</dbReference>
<protein>
    <submittedName>
        <fullName evidence="2">Beta-lactamase, class C</fullName>
    </submittedName>
</protein>
<feature type="domain" description="Beta-lactamase-related" evidence="1">
    <location>
        <begin position="75"/>
        <end position="412"/>
    </location>
</feature>
<dbReference type="Pfam" id="PF00144">
    <property type="entry name" value="Beta-lactamase"/>
    <property type="match status" value="1"/>
</dbReference>
<dbReference type="PATRIC" id="fig|1179773.3.peg.3517"/>
<reference evidence="2 3" key="1">
    <citation type="journal article" date="2012" name="BMC Genomics">
        <title>Complete genome sequence of Saccharothrix espanaensis DSM 44229T and comparison to the other completely sequenced Pseudonocardiaceae.</title>
        <authorList>
            <person name="Strobel T."/>
            <person name="Al-Dilaimi A."/>
            <person name="Blom J."/>
            <person name="Gessner A."/>
            <person name="Kalinowski J."/>
            <person name="Luzhetska M."/>
            <person name="Puhler A."/>
            <person name="Szczepanowski R."/>
            <person name="Bechthold A."/>
            <person name="Ruckert C."/>
        </authorList>
    </citation>
    <scope>NUCLEOTIDE SEQUENCE [LARGE SCALE GENOMIC DNA]</scope>
    <source>
        <strain evidence="3">ATCC 51144 / DSM 44229 / JCM 9112 / NBRC 15066 / NRRL 15764</strain>
    </source>
</reference>
<proteinExistence type="predicted"/>
<dbReference type="SUPFAM" id="SSF56601">
    <property type="entry name" value="beta-lactamase/transpeptidase-like"/>
    <property type="match status" value="1"/>
</dbReference>
<dbReference type="InterPro" id="IPR050491">
    <property type="entry name" value="AmpC-like"/>
</dbReference>
<gene>
    <name evidence="2" type="ordered locus">BN6_35140</name>
</gene>
<dbReference type="KEGG" id="sesp:BN6_35140"/>
<organism evidence="2 3">
    <name type="scientific">Saccharothrix espanaensis (strain ATCC 51144 / DSM 44229 / JCM 9112 / NBRC 15066 / NRRL 15764)</name>
    <dbReference type="NCBI Taxonomy" id="1179773"/>
    <lineage>
        <taxon>Bacteria</taxon>
        <taxon>Bacillati</taxon>
        <taxon>Actinomycetota</taxon>
        <taxon>Actinomycetes</taxon>
        <taxon>Pseudonocardiales</taxon>
        <taxon>Pseudonocardiaceae</taxon>
        <taxon>Saccharothrix</taxon>
    </lineage>
</organism>
<keyword evidence="3" id="KW-1185">Reference proteome</keyword>
<dbReference type="AlphaFoldDB" id="K0JZT0"/>
<dbReference type="STRING" id="1179773.BN6_35140"/>
<dbReference type="BioCyc" id="SESP1179773:BN6_RS17030-MONOMER"/>
<name>K0JZT0_SACES</name>